<dbReference type="Pfam" id="PF00651">
    <property type="entry name" value="BTB"/>
    <property type="match status" value="1"/>
</dbReference>
<dbReference type="EMBL" id="WTXG01000018">
    <property type="protein sequence ID" value="KAI0300594.1"/>
    <property type="molecule type" value="Genomic_DNA"/>
</dbReference>
<feature type="compositionally biased region" description="Low complexity" evidence="1">
    <location>
        <begin position="795"/>
        <end position="818"/>
    </location>
</feature>
<gene>
    <name evidence="4" type="ORF">B0F90DRAFT_1724297</name>
</gene>
<evidence type="ECO:0000313" key="5">
    <source>
        <dbReference type="Proteomes" id="UP001203297"/>
    </source>
</evidence>
<dbReference type="CDD" id="cd18186">
    <property type="entry name" value="BTB_POZ_ZBTB_KLHL-like"/>
    <property type="match status" value="1"/>
</dbReference>
<protein>
    <recommendedName>
        <fullName evidence="6">CAP-Gly domain-containing protein</fullName>
    </recommendedName>
</protein>
<feature type="region of interest" description="Disordered" evidence="1">
    <location>
        <begin position="1003"/>
        <end position="1033"/>
    </location>
</feature>
<feature type="compositionally biased region" description="Low complexity" evidence="1">
    <location>
        <begin position="678"/>
        <end position="695"/>
    </location>
</feature>
<feature type="region of interest" description="Disordered" evidence="1">
    <location>
        <begin position="1"/>
        <end position="34"/>
    </location>
</feature>
<dbReference type="AlphaFoldDB" id="A0AAD4M443"/>
<dbReference type="InterPro" id="IPR000210">
    <property type="entry name" value="BTB/POZ_dom"/>
</dbReference>
<feature type="compositionally biased region" description="Polar residues" evidence="1">
    <location>
        <begin position="773"/>
        <end position="787"/>
    </location>
</feature>
<dbReference type="PROSITE" id="PS50097">
    <property type="entry name" value="BTB"/>
    <property type="match status" value="1"/>
</dbReference>
<reference evidence="4" key="1">
    <citation type="journal article" date="2022" name="New Phytol.">
        <title>Evolutionary transition to the ectomycorrhizal habit in the genomes of a hyperdiverse lineage of mushroom-forming fungi.</title>
        <authorList>
            <person name="Looney B."/>
            <person name="Miyauchi S."/>
            <person name="Morin E."/>
            <person name="Drula E."/>
            <person name="Courty P.E."/>
            <person name="Kohler A."/>
            <person name="Kuo A."/>
            <person name="LaButti K."/>
            <person name="Pangilinan J."/>
            <person name="Lipzen A."/>
            <person name="Riley R."/>
            <person name="Andreopoulos W."/>
            <person name="He G."/>
            <person name="Johnson J."/>
            <person name="Nolan M."/>
            <person name="Tritt A."/>
            <person name="Barry K.W."/>
            <person name="Grigoriev I.V."/>
            <person name="Nagy L.G."/>
            <person name="Hibbett D."/>
            <person name="Henrissat B."/>
            <person name="Matheny P.B."/>
            <person name="Labbe J."/>
            <person name="Martin F.M."/>
        </authorList>
    </citation>
    <scope>NUCLEOTIDE SEQUENCE</scope>
    <source>
        <strain evidence="4">BPL690</strain>
    </source>
</reference>
<feature type="domain" description="BTB" evidence="2">
    <location>
        <begin position="225"/>
        <end position="318"/>
    </location>
</feature>
<feature type="compositionally biased region" description="Polar residues" evidence="1">
    <location>
        <begin position="696"/>
        <end position="708"/>
    </location>
</feature>
<evidence type="ECO:0008006" key="6">
    <source>
        <dbReference type="Google" id="ProtNLM"/>
    </source>
</evidence>
<feature type="compositionally biased region" description="Polar residues" evidence="1">
    <location>
        <begin position="819"/>
        <end position="830"/>
    </location>
</feature>
<dbReference type="Proteomes" id="UP001203297">
    <property type="component" value="Unassembled WGS sequence"/>
</dbReference>
<organism evidence="4 5">
    <name type="scientific">Multifurca ochricompacta</name>
    <dbReference type="NCBI Taxonomy" id="376703"/>
    <lineage>
        <taxon>Eukaryota</taxon>
        <taxon>Fungi</taxon>
        <taxon>Dikarya</taxon>
        <taxon>Basidiomycota</taxon>
        <taxon>Agaricomycotina</taxon>
        <taxon>Agaricomycetes</taxon>
        <taxon>Russulales</taxon>
        <taxon>Russulaceae</taxon>
        <taxon>Multifurca</taxon>
    </lineage>
</organism>
<name>A0AAD4M443_9AGAM</name>
<keyword evidence="5" id="KW-1185">Reference proteome</keyword>
<dbReference type="SUPFAM" id="SSF54695">
    <property type="entry name" value="POZ domain"/>
    <property type="match status" value="1"/>
</dbReference>
<feature type="domain" description="CAP-Gly" evidence="3">
    <location>
        <begin position="1060"/>
        <end position="1119"/>
    </location>
</feature>
<feature type="compositionally biased region" description="Polar residues" evidence="1">
    <location>
        <begin position="901"/>
        <end position="922"/>
    </location>
</feature>
<feature type="compositionally biased region" description="Low complexity" evidence="1">
    <location>
        <begin position="842"/>
        <end position="885"/>
    </location>
</feature>
<dbReference type="PROSITE" id="PS50245">
    <property type="entry name" value="CAP_GLY_2"/>
    <property type="match status" value="1"/>
</dbReference>
<sequence length="1188" mass="130018">MTTLTATISTNTSTTATTNTTNTTTNPSIPSSPLQDATIKSTIAWQSDLEALFHRAKDRFPDVVWSLLTEEDGEPTGEQVYGHKAIIYARAPPSFQARYFSFRPAPISSPGPFGTYSPSGFPTQSALSLSLGPEISSVSRSPSPFRPASPVSLIQDGLMRLNTSINPTLFSKELEYLYTGKGLGAAFEFFYDASEHYREEGDAEESRVDKLRKDLVFMWRSRLYSDVRIGIEGSSSSHHEDLAAVFSTHRFILVSRSDYFHNALIAWKSQKPEICDNDQEYDHSTDPPTLMLPSPPFTPPSLHFVLGFIYTGTLIFSNRTYDLDTAFHIMRSATYISLNSLYDEIQARIAQEMMHGLFHAYVDFSEYERITGGKWGVSGCRCRQCARRMPRVIEFALLDDVKNELLQRGARRGLVGMFGEGWCNAEFAKLDKKIRDAALKGVAKRTTPLNIFPLLFAAEFALTKLDTIIDPWADISREMILDARRHVDHVLCSQADECFVQPEWLELMETDGTRFEDREHIEWIMKSVQRGFLEKCAGRLYQVLVSSILLRPHVSDPNATMLPPTSLIRHRVEGTRVELLRWMKKRWVSIRMEGGFDKLDGWALKEISHELELSTDDLTSPAAVSMSKGTSARNGVRSTRNLDSEADSVSQHSLRTSLLNRNLAKHHAPPSPREPLISSSSSVRSVARSTHSTTSKISDMSTSQQRHLSPNLGPRPDSKLTPSGEPISRSLSRASSTSTIGEEDQDKAITDSISPAHKRPRPAPEATPVSRPKSPSGSLASVRSRASTIRKHTQSTPTPSLRVSSVTSRPTSSVSQRSDASSTFKSTKSELSGELAPRPRRSSVSSSVSTVSVRTTAIATSATTAGASRPRRTSATSVTSTNTSTRSKRAVPPLPEPIKLSTKSAQRSPSNASLRSTASVSPTLKKVVPRKSPIGKPVESPSKTKVTGLPDINVTPTGTIKGKGKELVTTTDPELLPASKVTLRETGSSEASASTASILIAPRHKGTTEITPQSTPVSDGPPPPPLVSPSAPSGATLEVGIPCIIASKRARFRALARYIGEVEGELGPWVGVEVPMGDTWPGDKLDARAWHDGTWGGVRYFEIGGSTDWDFGDEGRGTRRRRLDGLSTIGKGSRSLKREGAQLDTVGREKRLRSVSPAVSDATVAESRGLFVRPQQVLYVVDAVGSDF</sequence>
<dbReference type="PANTHER" id="PTHR22427">
    <property type="entry name" value="GH15728P"/>
    <property type="match status" value="1"/>
</dbReference>
<proteinExistence type="predicted"/>
<dbReference type="InterPro" id="IPR011333">
    <property type="entry name" value="SKP1/BTB/POZ_sf"/>
</dbReference>
<comment type="caution">
    <text evidence="4">The sequence shown here is derived from an EMBL/GenBank/DDBJ whole genome shotgun (WGS) entry which is preliminary data.</text>
</comment>
<dbReference type="PANTHER" id="PTHR22427:SF7">
    <property type="entry name" value="GH15728P"/>
    <property type="match status" value="1"/>
</dbReference>
<dbReference type="Gene3D" id="3.30.710.10">
    <property type="entry name" value="Potassium Channel Kv1.1, Chain A"/>
    <property type="match status" value="1"/>
</dbReference>
<evidence type="ECO:0000256" key="1">
    <source>
        <dbReference type="SAM" id="MobiDB-lite"/>
    </source>
</evidence>
<evidence type="ECO:0000313" key="4">
    <source>
        <dbReference type="EMBL" id="KAI0300594.1"/>
    </source>
</evidence>
<dbReference type="InterPro" id="IPR036859">
    <property type="entry name" value="CAP-Gly_dom_sf"/>
</dbReference>
<accession>A0AAD4M443</accession>
<evidence type="ECO:0000259" key="2">
    <source>
        <dbReference type="PROSITE" id="PS50097"/>
    </source>
</evidence>
<evidence type="ECO:0000259" key="3">
    <source>
        <dbReference type="PROSITE" id="PS50245"/>
    </source>
</evidence>
<dbReference type="SMART" id="SM00225">
    <property type="entry name" value="BTB"/>
    <property type="match status" value="1"/>
</dbReference>
<dbReference type="InterPro" id="IPR000938">
    <property type="entry name" value="CAP-Gly_domain"/>
</dbReference>
<dbReference type="SUPFAM" id="SSF74924">
    <property type="entry name" value="Cap-Gly domain"/>
    <property type="match status" value="1"/>
</dbReference>
<feature type="compositionally biased region" description="Low complexity" evidence="1">
    <location>
        <begin position="728"/>
        <end position="739"/>
    </location>
</feature>
<feature type="region of interest" description="Disordered" evidence="1">
    <location>
        <begin position="618"/>
        <end position="966"/>
    </location>
</feature>
<feature type="compositionally biased region" description="Polar residues" evidence="1">
    <location>
        <begin position="627"/>
        <end position="660"/>
    </location>
</feature>
<dbReference type="Gene3D" id="2.30.30.190">
    <property type="entry name" value="CAP Gly-rich-like domain"/>
    <property type="match status" value="1"/>
</dbReference>